<evidence type="ECO:0000313" key="15">
    <source>
        <dbReference type="Proteomes" id="UP001497416"/>
    </source>
</evidence>
<evidence type="ECO:0000259" key="13">
    <source>
        <dbReference type="Pfam" id="PF07715"/>
    </source>
</evidence>
<keyword evidence="2 10" id="KW-0813">Transport</keyword>
<dbReference type="InterPro" id="IPR012910">
    <property type="entry name" value="Plug_dom"/>
</dbReference>
<keyword evidence="8" id="KW-0675">Receptor</keyword>
<protein>
    <submittedName>
        <fullName evidence="14">Iron complex outermembrane recepter protein</fullName>
    </submittedName>
</protein>
<dbReference type="Gene3D" id="2.170.130.10">
    <property type="entry name" value="TonB-dependent receptor, plug domain"/>
    <property type="match status" value="1"/>
</dbReference>
<dbReference type="PANTHER" id="PTHR30069">
    <property type="entry name" value="TONB-DEPENDENT OUTER MEMBRANE RECEPTOR"/>
    <property type="match status" value="1"/>
</dbReference>
<organism evidence="14 15">
    <name type="scientific">Tenacibaculum platacis</name>
    <dbReference type="NCBI Taxonomy" id="3137852"/>
    <lineage>
        <taxon>Bacteria</taxon>
        <taxon>Pseudomonadati</taxon>
        <taxon>Bacteroidota</taxon>
        <taxon>Flavobacteriia</taxon>
        <taxon>Flavobacteriales</taxon>
        <taxon>Flavobacteriaceae</taxon>
        <taxon>Tenacibaculum</taxon>
    </lineage>
</organism>
<evidence type="ECO:0000256" key="6">
    <source>
        <dbReference type="ARBA" id="ARBA00023077"/>
    </source>
</evidence>
<evidence type="ECO:0000313" key="14">
    <source>
        <dbReference type="EMBL" id="CAL2087229.1"/>
    </source>
</evidence>
<keyword evidence="6 11" id="KW-0798">TonB box</keyword>
<evidence type="ECO:0000259" key="12">
    <source>
        <dbReference type="Pfam" id="PF00593"/>
    </source>
</evidence>
<evidence type="ECO:0000256" key="1">
    <source>
        <dbReference type="ARBA" id="ARBA00004571"/>
    </source>
</evidence>
<keyword evidence="3 10" id="KW-1134">Transmembrane beta strand</keyword>
<evidence type="ECO:0000256" key="5">
    <source>
        <dbReference type="ARBA" id="ARBA00022729"/>
    </source>
</evidence>
<keyword evidence="5" id="KW-0732">Signal</keyword>
<dbReference type="Gene3D" id="2.40.170.20">
    <property type="entry name" value="TonB-dependent receptor, beta-barrel domain"/>
    <property type="match status" value="1"/>
</dbReference>
<reference evidence="14 15" key="1">
    <citation type="submission" date="2024-05" db="EMBL/GenBank/DDBJ databases">
        <authorList>
            <person name="Duchaud E."/>
        </authorList>
    </citation>
    <scope>NUCLEOTIDE SEQUENCE [LARGE SCALE GENOMIC DNA]</scope>
    <source>
        <strain evidence="14">Ena-SAMPLE-TAB-13-05-2024-13:56:06:370-140302</strain>
    </source>
</reference>
<dbReference type="Pfam" id="PF00593">
    <property type="entry name" value="TonB_dep_Rec_b-barrel"/>
    <property type="match status" value="1"/>
</dbReference>
<evidence type="ECO:0000256" key="7">
    <source>
        <dbReference type="ARBA" id="ARBA00023136"/>
    </source>
</evidence>
<dbReference type="InterPro" id="IPR039426">
    <property type="entry name" value="TonB-dep_rcpt-like"/>
</dbReference>
<keyword evidence="4 10" id="KW-0812">Transmembrane</keyword>
<evidence type="ECO:0000256" key="3">
    <source>
        <dbReference type="ARBA" id="ARBA00022452"/>
    </source>
</evidence>
<evidence type="ECO:0000256" key="10">
    <source>
        <dbReference type="PROSITE-ProRule" id="PRU01360"/>
    </source>
</evidence>
<sequence length="682" mass="76843">MFLNKILRILIVMSIIPSFSQENRKKDSLDNKLDEVIVTATRTKRQLSSVPMPVTLISKKQIFQTGSTRLRDIILEQTGLVMVSDFGNSEGVQMQGVDADYTLILVNGLPLIGRTSGNIDLNRLSINNIKQIEIVKGPSSSLYGSEALGGVINIITENPKDGVTKGSVSYMSRIQAREELDINANLTYGKNRFGIDAGINLNSGGAYDLSPGDNSNTAQAYQNGTGNLRLTYKFNEKLNTTIDGRYFTEEIFNDSGDGKRTDYGASIKTSHEISDSFKINYLLYGTRFKTESVFNGESSVFNQTLYRPEIKTELHLDSGTLVTGIGGNFDALERTFFEGKEQFNAYYAFGQFDTNISERINVIAGLRFDAFNKFKSAFSPKLSANYKINTWLTAKTSVGFGYKVPDFRQLFFNFRNTAGGYIVLGTQVLHELYGDRPEVSSLSKELKPESSIGYNLGFQLKLISQFKIDINLFRNDIKDLINTFVVSTNFSDLPNTSVFSYENRDRVFTQGVELDVNYKVNNNLRFSLGYQFLDTGDKEEIQRINNGEVFFRRTTTSPSERLTLSNYFGLANRSKHTANAKLFYENFTHNFSANIRVLYRSKYALFDTNNSGDVIDAFDDFVASNTLVNIAIQKEFFNTMNLQLGVDNLFDSDGNENIDNFQNLDAALRLGRTFYTRIQFNI</sequence>
<keyword evidence="9 10" id="KW-0998">Cell outer membrane</keyword>
<dbReference type="EMBL" id="CAXIXY010000004">
    <property type="protein sequence ID" value="CAL2087229.1"/>
    <property type="molecule type" value="Genomic_DNA"/>
</dbReference>
<dbReference type="InterPro" id="IPR036942">
    <property type="entry name" value="Beta-barrel_TonB_sf"/>
</dbReference>
<evidence type="ECO:0000256" key="2">
    <source>
        <dbReference type="ARBA" id="ARBA00022448"/>
    </source>
</evidence>
<gene>
    <name evidence="14" type="ORF">T190607A01A_20771</name>
</gene>
<comment type="similarity">
    <text evidence="10 11">Belongs to the TonB-dependent receptor family.</text>
</comment>
<dbReference type="InterPro" id="IPR037066">
    <property type="entry name" value="Plug_dom_sf"/>
</dbReference>
<evidence type="ECO:0000256" key="4">
    <source>
        <dbReference type="ARBA" id="ARBA00022692"/>
    </source>
</evidence>
<dbReference type="Pfam" id="PF07715">
    <property type="entry name" value="Plug"/>
    <property type="match status" value="1"/>
</dbReference>
<feature type="domain" description="TonB-dependent receptor-like beta-barrel" evidence="12">
    <location>
        <begin position="183"/>
        <end position="649"/>
    </location>
</feature>
<evidence type="ECO:0000256" key="11">
    <source>
        <dbReference type="RuleBase" id="RU003357"/>
    </source>
</evidence>
<dbReference type="PANTHER" id="PTHR30069:SF29">
    <property type="entry name" value="HEMOGLOBIN AND HEMOGLOBIN-HAPTOGLOBIN-BINDING PROTEIN 1-RELATED"/>
    <property type="match status" value="1"/>
</dbReference>
<dbReference type="Proteomes" id="UP001497416">
    <property type="component" value="Unassembled WGS sequence"/>
</dbReference>
<evidence type="ECO:0000256" key="8">
    <source>
        <dbReference type="ARBA" id="ARBA00023170"/>
    </source>
</evidence>
<keyword evidence="7 10" id="KW-0472">Membrane</keyword>
<comment type="subcellular location">
    <subcellularLocation>
        <location evidence="1 10">Cell outer membrane</location>
        <topology evidence="1 10">Multi-pass membrane protein</topology>
    </subcellularLocation>
</comment>
<evidence type="ECO:0000256" key="9">
    <source>
        <dbReference type="ARBA" id="ARBA00023237"/>
    </source>
</evidence>
<keyword evidence="15" id="KW-1185">Reference proteome</keyword>
<name>A0ABM9P1M0_9FLAO</name>
<dbReference type="SUPFAM" id="SSF56935">
    <property type="entry name" value="Porins"/>
    <property type="match status" value="1"/>
</dbReference>
<dbReference type="InterPro" id="IPR000531">
    <property type="entry name" value="Beta-barrel_TonB"/>
</dbReference>
<dbReference type="CDD" id="cd01347">
    <property type="entry name" value="ligand_gated_channel"/>
    <property type="match status" value="1"/>
</dbReference>
<dbReference type="PROSITE" id="PS52016">
    <property type="entry name" value="TONB_DEPENDENT_REC_3"/>
    <property type="match status" value="1"/>
</dbReference>
<proteinExistence type="inferred from homology"/>
<accession>A0ABM9P1M0</accession>
<feature type="domain" description="TonB-dependent receptor plug" evidence="13">
    <location>
        <begin position="47"/>
        <end position="151"/>
    </location>
</feature>
<comment type="caution">
    <text evidence="14">The sequence shown here is derived from an EMBL/GenBank/DDBJ whole genome shotgun (WGS) entry which is preliminary data.</text>
</comment>